<feature type="transmembrane region" description="Helical" evidence="8">
    <location>
        <begin position="391"/>
        <end position="413"/>
    </location>
</feature>
<evidence type="ECO:0000256" key="6">
    <source>
        <dbReference type="ARBA" id="ARBA00023006"/>
    </source>
</evidence>
<evidence type="ECO:0000256" key="1">
    <source>
        <dbReference type="ARBA" id="ARBA00004128"/>
    </source>
</evidence>
<comment type="function">
    <text evidence="8">Vacuolar effluxer which mediate the efflux of amino acids resulting from autophagic degradation. The release of autophagic amino acids allows the maintenance of protein synthesis and viability during nitrogen starvation.</text>
</comment>
<evidence type="ECO:0000313" key="11">
    <source>
        <dbReference type="Proteomes" id="UP001176521"/>
    </source>
</evidence>
<evidence type="ECO:0000256" key="8">
    <source>
        <dbReference type="RuleBase" id="RU363073"/>
    </source>
</evidence>
<evidence type="ECO:0000256" key="3">
    <source>
        <dbReference type="ARBA" id="ARBA00022448"/>
    </source>
</evidence>
<comment type="caution">
    <text evidence="10">The sequence shown here is derived from an EMBL/GenBank/DDBJ whole genome shotgun (WGS) entry which is preliminary data.</text>
</comment>
<accession>A0AAN6GE66</accession>
<dbReference type="AlphaFoldDB" id="A0AAN6GE66"/>
<feature type="transmembrane region" description="Helical" evidence="8">
    <location>
        <begin position="158"/>
        <end position="177"/>
    </location>
</feature>
<dbReference type="GO" id="GO:0032974">
    <property type="term" value="P:amino acid transmembrane export from vacuole"/>
    <property type="evidence" value="ECO:0007669"/>
    <property type="project" value="TreeGrafter"/>
</dbReference>
<feature type="transmembrane region" description="Helical" evidence="8">
    <location>
        <begin position="287"/>
        <end position="309"/>
    </location>
</feature>
<feature type="region of interest" description="Disordered" evidence="9">
    <location>
        <begin position="1"/>
        <end position="45"/>
    </location>
</feature>
<keyword evidence="8" id="KW-0029">Amino-acid transport</keyword>
<dbReference type="SUPFAM" id="SSF103473">
    <property type="entry name" value="MFS general substrate transporter"/>
    <property type="match status" value="1"/>
</dbReference>
<proteinExistence type="inferred from homology"/>
<name>A0AAN6GE66_9BASI</name>
<feature type="transmembrane region" description="Helical" evidence="8">
    <location>
        <begin position="459"/>
        <end position="481"/>
    </location>
</feature>
<dbReference type="InterPro" id="IPR050495">
    <property type="entry name" value="ATG22/LtaA_families"/>
</dbReference>
<dbReference type="Pfam" id="PF11700">
    <property type="entry name" value="ATG22"/>
    <property type="match status" value="1"/>
</dbReference>
<gene>
    <name evidence="10" type="ORF">OC842_001915</name>
</gene>
<feature type="transmembrane region" description="Helical" evidence="8">
    <location>
        <begin position="523"/>
        <end position="542"/>
    </location>
</feature>
<feature type="transmembrane region" description="Helical" evidence="8">
    <location>
        <begin position="125"/>
        <end position="146"/>
    </location>
</feature>
<feature type="compositionally biased region" description="Low complexity" evidence="9">
    <location>
        <begin position="31"/>
        <end position="45"/>
    </location>
</feature>
<dbReference type="EMBL" id="JAPDMQ010000073">
    <property type="protein sequence ID" value="KAK0536648.1"/>
    <property type="molecule type" value="Genomic_DNA"/>
</dbReference>
<feature type="transmembrane region" description="Helical" evidence="8">
    <location>
        <begin position="425"/>
        <end position="447"/>
    </location>
</feature>
<organism evidence="10 11">
    <name type="scientific">Tilletia horrida</name>
    <dbReference type="NCBI Taxonomy" id="155126"/>
    <lineage>
        <taxon>Eukaryota</taxon>
        <taxon>Fungi</taxon>
        <taxon>Dikarya</taxon>
        <taxon>Basidiomycota</taxon>
        <taxon>Ustilaginomycotina</taxon>
        <taxon>Exobasidiomycetes</taxon>
        <taxon>Tilletiales</taxon>
        <taxon>Tilletiaceae</taxon>
        <taxon>Tilletia</taxon>
    </lineage>
</organism>
<reference evidence="10" key="1">
    <citation type="journal article" date="2023" name="PhytoFront">
        <title>Draft Genome Resources of Seven Strains of Tilletia horrida, Causal Agent of Kernel Smut of Rice.</title>
        <authorList>
            <person name="Khanal S."/>
            <person name="Antony Babu S."/>
            <person name="Zhou X.G."/>
        </authorList>
    </citation>
    <scope>NUCLEOTIDE SEQUENCE</scope>
    <source>
        <strain evidence="10">TX3</strain>
    </source>
</reference>
<dbReference type="Proteomes" id="UP001176521">
    <property type="component" value="Unassembled WGS sequence"/>
</dbReference>
<keyword evidence="7 8" id="KW-0472">Membrane</keyword>
<dbReference type="InterPro" id="IPR036259">
    <property type="entry name" value="MFS_trans_sf"/>
</dbReference>
<feature type="transmembrane region" description="Helical" evidence="8">
    <location>
        <begin position="183"/>
        <end position="204"/>
    </location>
</feature>
<feature type="transmembrane region" description="Helical" evidence="8">
    <location>
        <begin position="358"/>
        <end position="379"/>
    </location>
</feature>
<dbReference type="GO" id="GO:0005774">
    <property type="term" value="C:vacuolar membrane"/>
    <property type="evidence" value="ECO:0007669"/>
    <property type="project" value="UniProtKB-SubCell"/>
</dbReference>
<evidence type="ECO:0000256" key="7">
    <source>
        <dbReference type="ARBA" id="ARBA00023136"/>
    </source>
</evidence>
<dbReference type="InterPro" id="IPR024671">
    <property type="entry name" value="Atg22-like"/>
</dbReference>
<keyword evidence="5 8" id="KW-1133">Transmembrane helix</keyword>
<feature type="transmembrane region" description="Helical" evidence="8">
    <location>
        <begin position="60"/>
        <end position="80"/>
    </location>
</feature>
<dbReference type="PANTHER" id="PTHR23519">
    <property type="entry name" value="AUTOPHAGY-RELATED PROTEIN 22"/>
    <property type="match status" value="1"/>
</dbReference>
<evidence type="ECO:0000313" key="10">
    <source>
        <dbReference type="EMBL" id="KAK0536648.1"/>
    </source>
</evidence>
<evidence type="ECO:0000256" key="9">
    <source>
        <dbReference type="SAM" id="MobiDB-lite"/>
    </source>
</evidence>
<keyword evidence="4 8" id="KW-0812">Transmembrane</keyword>
<comment type="similarity">
    <text evidence="2 8">Belongs to the ATG22 family.</text>
</comment>
<evidence type="ECO:0000256" key="2">
    <source>
        <dbReference type="ARBA" id="ARBA00006978"/>
    </source>
</evidence>
<keyword evidence="8" id="KW-0926">Vacuole</keyword>
<keyword evidence="11" id="KW-1185">Reference proteome</keyword>
<dbReference type="PANTHER" id="PTHR23519:SF2">
    <property type="entry name" value="AUTOPHAGY-RELATED PROTEIN 22"/>
    <property type="match status" value="1"/>
</dbReference>
<evidence type="ECO:0000256" key="5">
    <source>
        <dbReference type="ARBA" id="ARBA00022989"/>
    </source>
</evidence>
<sequence length="568" mass="61785">MASSSKKSVDVSDCAAEDHLAPSSELRTNDAAPASTSTSSHSQRASDILLTRTQYRRFKLAYSAVQFGSGIAFSPFLTYVPFQLQLIAYVIGHEPGMAPGSGCSLTATSCRVPFAGSGDVNLTSFINYINAISYAVSGALTLIVSGLGDRMSFQREQFIFFLFGYGAVCTPFAGLTATDLHTFNAYAGLYVVFNIFGFLVQVWAKIFIPYLMYAAEESPGGIFAGSPTALESEDDGTSVWSEKQRREQRERAGLSMNLWGGNALNSSQIIIIVIAIGVTYVSALYAGLYMTTAGGIVCAVLALVAGPFLPAPSRRHSTDLDGTDTGKCTWARLLMSPLHTFWDLLNGLRSYPEAFKFLLAYTIYTDTTFAFASVTGQLFTLNVRPSTREFSAYSIVGPATSIFVATTFVQVFPVLQRRLGLTLRWWTALAYGINLFVALWACIGISEHAQVGFKHRWEFYVMSIVQSTGGAIANLVFTVLFAQLFPRGHELEYFGFQLVLSCSTVWIPQIVNGPIVDATNNLRLPAIVSVATFLIAIVLVAFTNDTKGVQQIINKRTQVEAAKTVESS</sequence>
<keyword evidence="6 8" id="KW-0072">Autophagy</keyword>
<feature type="transmembrane region" description="Helical" evidence="8">
    <location>
        <begin position="493"/>
        <end position="511"/>
    </location>
</feature>
<comment type="subcellular location">
    <subcellularLocation>
        <location evidence="1 8">Vacuole membrane</location>
        <topology evidence="1 8">Multi-pass membrane protein</topology>
    </subcellularLocation>
</comment>
<feature type="transmembrane region" description="Helical" evidence="8">
    <location>
        <begin position="258"/>
        <end position="281"/>
    </location>
</feature>
<protein>
    <recommendedName>
        <fullName evidence="8">Autophagy-related protein</fullName>
    </recommendedName>
</protein>
<keyword evidence="3 8" id="KW-0813">Transport</keyword>
<dbReference type="GO" id="GO:0006914">
    <property type="term" value="P:autophagy"/>
    <property type="evidence" value="ECO:0007669"/>
    <property type="project" value="UniProtKB-KW"/>
</dbReference>
<evidence type="ECO:0000256" key="4">
    <source>
        <dbReference type="ARBA" id="ARBA00022692"/>
    </source>
</evidence>